<dbReference type="PANTHER" id="PTHR47383">
    <property type="entry name" value="OS03G0659800 PROTEIN"/>
    <property type="match status" value="1"/>
</dbReference>
<organism evidence="4 5">
    <name type="scientific">Eutrema salsugineum</name>
    <name type="common">Saltwater cress</name>
    <name type="synonym">Sisymbrium salsugineum</name>
    <dbReference type="NCBI Taxonomy" id="72664"/>
    <lineage>
        <taxon>Eukaryota</taxon>
        <taxon>Viridiplantae</taxon>
        <taxon>Streptophyta</taxon>
        <taxon>Embryophyta</taxon>
        <taxon>Tracheophyta</taxon>
        <taxon>Spermatophyta</taxon>
        <taxon>Magnoliopsida</taxon>
        <taxon>eudicotyledons</taxon>
        <taxon>Gunneridae</taxon>
        <taxon>Pentapetalae</taxon>
        <taxon>rosids</taxon>
        <taxon>malvids</taxon>
        <taxon>Brassicales</taxon>
        <taxon>Brassicaceae</taxon>
        <taxon>Eutremeae</taxon>
        <taxon>Eutrema</taxon>
    </lineage>
</organism>
<proteinExistence type="predicted"/>
<keyword evidence="5" id="KW-1185">Reference proteome</keyword>
<dbReference type="KEGG" id="eus:EUTSA_v10008187mg"/>
<keyword evidence="1" id="KW-0175">Coiled coil</keyword>
<dbReference type="Proteomes" id="UP000030689">
    <property type="component" value="Unassembled WGS sequence"/>
</dbReference>
<dbReference type="STRING" id="72664.V4MTL0"/>
<reference evidence="4 5" key="1">
    <citation type="journal article" date="2013" name="Front. Plant Sci.">
        <title>The Reference Genome of the Halophytic Plant Eutrema salsugineum.</title>
        <authorList>
            <person name="Yang R."/>
            <person name="Jarvis D.E."/>
            <person name="Chen H."/>
            <person name="Beilstein M.A."/>
            <person name="Grimwood J."/>
            <person name="Jenkins J."/>
            <person name="Shu S."/>
            <person name="Prochnik S."/>
            <person name="Xin M."/>
            <person name="Ma C."/>
            <person name="Schmutz J."/>
            <person name="Wing R.A."/>
            <person name="Mitchell-Olds T."/>
            <person name="Schumaker K.S."/>
            <person name="Wang X."/>
        </authorList>
    </citation>
    <scope>NUCLEOTIDE SEQUENCE [LARGE SCALE GENOMIC DNA]</scope>
</reference>
<evidence type="ECO:0000256" key="1">
    <source>
        <dbReference type="SAM" id="Coils"/>
    </source>
</evidence>
<accession>V4MTL0</accession>
<evidence type="ECO:0000259" key="3">
    <source>
        <dbReference type="Pfam" id="PF25972"/>
    </source>
</evidence>
<feature type="domain" description="At4g15545-like C-terminal" evidence="3">
    <location>
        <begin position="259"/>
        <end position="325"/>
    </location>
</feature>
<evidence type="ECO:0000313" key="5">
    <source>
        <dbReference type="Proteomes" id="UP000030689"/>
    </source>
</evidence>
<feature type="region of interest" description="Disordered" evidence="2">
    <location>
        <begin position="206"/>
        <end position="263"/>
    </location>
</feature>
<dbReference type="OrthoDB" id="5599468at2759"/>
<dbReference type="Pfam" id="PF25972">
    <property type="entry name" value="At4g15545_C"/>
    <property type="match status" value="1"/>
</dbReference>
<dbReference type="eggNOG" id="ENOG502QUBG">
    <property type="taxonomic scope" value="Eukaryota"/>
</dbReference>
<feature type="compositionally biased region" description="Low complexity" evidence="2">
    <location>
        <begin position="237"/>
        <end position="249"/>
    </location>
</feature>
<dbReference type="InterPro" id="IPR058935">
    <property type="entry name" value="At4g15545-like_C"/>
</dbReference>
<feature type="compositionally biased region" description="Polar residues" evidence="2">
    <location>
        <begin position="221"/>
        <end position="236"/>
    </location>
</feature>
<evidence type="ECO:0000256" key="2">
    <source>
        <dbReference type="SAM" id="MobiDB-lite"/>
    </source>
</evidence>
<evidence type="ECO:0000313" key="4">
    <source>
        <dbReference type="EMBL" id="ESQ35161.1"/>
    </source>
</evidence>
<gene>
    <name evidence="4" type="ORF">EUTSA_v10008187mg</name>
</gene>
<protein>
    <recommendedName>
        <fullName evidence="3">At4g15545-like C-terminal domain-containing protein</fullName>
    </recommendedName>
</protein>
<feature type="coiled-coil region" evidence="1">
    <location>
        <begin position="41"/>
        <end position="96"/>
    </location>
</feature>
<dbReference type="PANTHER" id="PTHR47383:SF8">
    <property type="entry name" value="OS01G0768300 PROTEIN"/>
    <property type="match status" value="1"/>
</dbReference>
<dbReference type="InterPro" id="IPR058936">
    <property type="entry name" value="At4g15545-like"/>
</dbReference>
<name>V4MTL0_EUTSA</name>
<dbReference type="Gene3D" id="1.20.5.340">
    <property type="match status" value="1"/>
</dbReference>
<sequence length="327" mass="37034">MGDDQLDFELPEEVLSVIPMDPFEQLDLARKITSMAIASRVTNLDSEVVELRQKLQDKESVVRELEEKASRLERDYREADSRLKIVREDNMNLTKEKDSLAMTVTKLTRDLAKLETFKRQLIKSLSDESGHQTEPVDIRTCDQSFTGSYPVKDERTNVHSVNHSYSGSADMNNPTVEASKYTGNKFSMTPYISPRLTPTATPKIISTSVSPRGYSAAGSPKRTSGAVSPTKTTIWYPSSQQSSAANSPPRNRSLPARTPRMDGKEFFRQARSRLSYEQFSAFLANIKELNAQKQTREETLRKADEIFGEDNKDLYLSFQGLLNRNMR</sequence>
<dbReference type="EMBL" id="KI517683">
    <property type="protein sequence ID" value="ESQ35161.1"/>
    <property type="molecule type" value="Genomic_DNA"/>
</dbReference>
<dbReference type="OMA" id="RDSFAIT"/>
<dbReference type="AlphaFoldDB" id="V4MTL0"/>
<dbReference type="Gramene" id="ESQ35161">
    <property type="protein sequence ID" value="ESQ35161"/>
    <property type="gene ID" value="EUTSA_v10008187mg"/>
</dbReference>